<dbReference type="InterPro" id="IPR038519">
    <property type="entry name" value="MCP_C_sf"/>
</dbReference>
<dbReference type="GO" id="GO:0005198">
    <property type="term" value="F:structural molecule activity"/>
    <property type="evidence" value="ECO:0007669"/>
    <property type="project" value="InterPro"/>
</dbReference>
<dbReference type="InterPro" id="IPR016112">
    <property type="entry name" value="VP_dsDNA_II"/>
</dbReference>
<evidence type="ECO:0000313" key="2">
    <source>
        <dbReference type="EMBL" id="QHS80915.1"/>
    </source>
</evidence>
<sequence>MDINHKDGYGTKQPKGSATTLLDLVSRDIQDNTLFPLNANITRFTRDEGLRTIPLSTVMREFTFKGPATFGQTFTFELGDMNCGDLISGLFIQLQLGDWLTGITRNKLINGVLVPYTPLELWTYCNSVGSSILEEATLEVDDQVLERITGDSVHVSSLLFPDLNCQFGLADTLGFKSLDDIKNANGLNPFFTEEGWVTVPLMFSMLREKLTATFPLISCRAGTIRIRVTLKKFSQIVRVLSGSRMTCDDTPTGKTFQVINNTLSFNKLTQVSAYADEPQLKNIQLLTQGIFVDGPYREMLLRDPFERPFREIQQFDFTEPLKYLVNKSGNDMITVQLPLEANGPVEEIVWFLRRKAAVTLNNDWTNYSATLEKDYHPTFAPLEPLLLSAKIQANGQDIIQQDESWFRSQIARAHKSGKTSYDAFLYGYSFAKNPGEHDPTGTINASRLNSLRLTLNVKPPAGSSDTEWEVHVFVYAFQWVRFGNGICNKVFID</sequence>
<name>A0A6C0ANP6_9ZZZZ</name>
<dbReference type="SUPFAM" id="SSF49749">
    <property type="entry name" value="Group II dsDNA viruses VP"/>
    <property type="match status" value="2"/>
</dbReference>
<dbReference type="EMBL" id="MN740728">
    <property type="protein sequence ID" value="QHS80915.1"/>
    <property type="molecule type" value="Genomic_DNA"/>
</dbReference>
<evidence type="ECO:0000259" key="1">
    <source>
        <dbReference type="Pfam" id="PF04451"/>
    </source>
</evidence>
<feature type="domain" description="Major capsid protein C-terminal" evidence="1">
    <location>
        <begin position="333"/>
        <end position="464"/>
    </location>
</feature>
<reference evidence="2" key="1">
    <citation type="journal article" date="2020" name="Nature">
        <title>Giant virus diversity and host interactions through global metagenomics.</title>
        <authorList>
            <person name="Schulz F."/>
            <person name="Roux S."/>
            <person name="Paez-Espino D."/>
            <person name="Jungbluth S."/>
            <person name="Walsh D.A."/>
            <person name="Denef V.J."/>
            <person name="McMahon K.D."/>
            <person name="Konstantinidis K.T."/>
            <person name="Eloe-Fadrosh E.A."/>
            <person name="Kyrpides N.C."/>
            <person name="Woyke T."/>
        </authorList>
    </citation>
    <scope>NUCLEOTIDE SEQUENCE</scope>
    <source>
        <strain evidence="2">GVMAG-S-1101161-73</strain>
    </source>
</reference>
<dbReference type="Gene3D" id="2.70.9.10">
    <property type="entry name" value="Adenovirus Type 2 Hexon, domain 4"/>
    <property type="match status" value="1"/>
</dbReference>
<protein>
    <recommendedName>
        <fullName evidence="1">Major capsid protein C-terminal domain-containing protein</fullName>
    </recommendedName>
</protein>
<dbReference type="InterPro" id="IPR007542">
    <property type="entry name" value="MCP_C"/>
</dbReference>
<dbReference type="AlphaFoldDB" id="A0A6C0ANP6"/>
<dbReference type="Gene3D" id="2.70.9.20">
    <property type="entry name" value="Major capsid protein Vp54"/>
    <property type="match status" value="1"/>
</dbReference>
<proteinExistence type="predicted"/>
<organism evidence="2">
    <name type="scientific">viral metagenome</name>
    <dbReference type="NCBI Taxonomy" id="1070528"/>
    <lineage>
        <taxon>unclassified sequences</taxon>
        <taxon>metagenomes</taxon>
        <taxon>organismal metagenomes</taxon>
    </lineage>
</organism>
<dbReference type="Pfam" id="PF04451">
    <property type="entry name" value="Capsid_NCLDV"/>
    <property type="match status" value="1"/>
</dbReference>
<accession>A0A6C0ANP6</accession>